<dbReference type="STRING" id="1117647.M5M_05685"/>
<accession>K4KWN2</accession>
<dbReference type="HOGENOM" id="CLU_177836_0_0_6"/>
<dbReference type="EMBL" id="CP003746">
    <property type="protein sequence ID" value="AFU98342.2"/>
    <property type="molecule type" value="Genomic_DNA"/>
</dbReference>
<dbReference type="OrthoDB" id="5828847at2"/>
<sequence>MEIHAHHPMQELFAQLGLNNSPAAIDRFIRTHQLRKEDGELYRAIFWTPAQAQLIKQAIDADSDWSESVDELDVLLRR</sequence>
<dbReference type="RefSeq" id="WP_016389236.1">
    <property type="nucleotide sequence ID" value="NC_018868.3"/>
</dbReference>
<evidence type="ECO:0000313" key="1">
    <source>
        <dbReference type="EMBL" id="AFU98342.2"/>
    </source>
</evidence>
<gene>
    <name evidence="1" type="ordered locus">M5M_05685</name>
</gene>
<proteinExistence type="predicted"/>
<evidence type="ECO:0008006" key="3">
    <source>
        <dbReference type="Google" id="ProtNLM"/>
    </source>
</evidence>
<organism evidence="1 2">
    <name type="scientific">Simiduia agarivorans (strain DSM 21679 / JCM 13881 / BCRC 17597 / SA1)</name>
    <dbReference type="NCBI Taxonomy" id="1117647"/>
    <lineage>
        <taxon>Bacteria</taxon>
        <taxon>Pseudomonadati</taxon>
        <taxon>Pseudomonadota</taxon>
        <taxon>Gammaproteobacteria</taxon>
        <taxon>Cellvibrionales</taxon>
        <taxon>Cellvibrionaceae</taxon>
        <taxon>Simiduia</taxon>
    </lineage>
</organism>
<reference evidence="1 2" key="1">
    <citation type="journal article" date="2013" name="Genome Announc.">
        <title>Complete genome sequence of Simiduia agarivorans SA1(T), a marine bacterium able to degrade a variety of polysaccharides.</title>
        <authorList>
            <person name="Lin S.Y."/>
            <person name="Shieh W.Y."/>
            <person name="Chen J.S."/>
            <person name="Tang S.L."/>
        </authorList>
    </citation>
    <scope>NUCLEOTIDE SEQUENCE [LARGE SCALE GENOMIC DNA]</scope>
    <source>
        <strain evidence="2">DSM 21679 / JCM 13881 / BCRC 17597 / SA1</strain>
    </source>
</reference>
<name>K4KWN2_SIMAS</name>
<dbReference type="InterPro" id="IPR021250">
    <property type="entry name" value="DUF2789"/>
</dbReference>
<dbReference type="AlphaFoldDB" id="K4KWN2"/>
<dbReference type="InterPro" id="IPR038086">
    <property type="entry name" value="DUF2789_sf"/>
</dbReference>
<dbReference type="Pfam" id="PF10982">
    <property type="entry name" value="DUF2789"/>
    <property type="match status" value="1"/>
</dbReference>
<dbReference type="eggNOG" id="ENOG5032Z85">
    <property type="taxonomic scope" value="Bacteria"/>
</dbReference>
<evidence type="ECO:0000313" key="2">
    <source>
        <dbReference type="Proteomes" id="UP000000466"/>
    </source>
</evidence>
<dbReference type="Proteomes" id="UP000000466">
    <property type="component" value="Chromosome"/>
</dbReference>
<dbReference type="KEGG" id="saga:M5M_05685"/>
<keyword evidence="2" id="KW-1185">Reference proteome</keyword>
<protein>
    <recommendedName>
        <fullName evidence="3">DUF2789 domain-containing protein</fullName>
    </recommendedName>
</protein>
<dbReference type="Gene3D" id="1.10.10.1130">
    <property type="entry name" value="Uncharacterised protein PF10982, DUF2789"/>
    <property type="match status" value="1"/>
</dbReference>